<dbReference type="SUPFAM" id="SSF46785">
    <property type="entry name" value="Winged helix' DNA-binding domain"/>
    <property type="match status" value="1"/>
</dbReference>
<accession>A0ABR9R379</accession>
<evidence type="ECO:0000313" key="9">
    <source>
        <dbReference type="Proteomes" id="UP000768567"/>
    </source>
</evidence>
<keyword evidence="4" id="KW-0238">DNA-binding</keyword>
<dbReference type="SUPFAM" id="SSF53383">
    <property type="entry name" value="PLP-dependent transferases"/>
    <property type="match status" value="1"/>
</dbReference>
<protein>
    <submittedName>
        <fullName evidence="8">PLP-dependent aminotransferase family protein</fullName>
    </submittedName>
</protein>
<dbReference type="CDD" id="cd07377">
    <property type="entry name" value="WHTH_GntR"/>
    <property type="match status" value="1"/>
</dbReference>
<keyword evidence="2" id="KW-0663">Pyridoxal phosphate</keyword>
<dbReference type="PROSITE" id="PS50949">
    <property type="entry name" value="HTH_GNTR"/>
    <property type="match status" value="1"/>
</dbReference>
<evidence type="ECO:0000259" key="7">
    <source>
        <dbReference type="PROSITE" id="PS50949"/>
    </source>
</evidence>
<dbReference type="InterPro" id="IPR036390">
    <property type="entry name" value="WH_DNA-bd_sf"/>
</dbReference>
<keyword evidence="8" id="KW-0032">Aminotransferase</keyword>
<dbReference type="Pfam" id="PF00155">
    <property type="entry name" value="Aminotran_1_2"/>
    <property type="match status" value="1"/>
</dbReference>
<dbReference type="Gene3D" id="3.40.640.10">
    <property type="entry name" value="Type I PLP-dependent aspartate aminotransferase-like (Major domain)"/>
    <property type="match status" value="1"/>
</dbReference>
<dbReference type="InterPro" id="IPR051446">
    <property type="entry name" value="HTH_trans_reg/aminotransferase"/>
</dbReference>
<keyword evidence="5" id="KW-0804">Transcription</keyword>
<dbReference type="InterPro" id="IPR036388">
    <property type="entry name" value="WH-like_DNA-bd_sf"/>
</dbReference>
<evidence type="ECO:0000256" key="3">
    <source>
        <dbReference type="ARBA" id="ARBA00023015"/>
    </source>
</evidence>
<sequence length="469" mass="50794">MIELHPESRIPLYEQLYLSLAGEIRSGILAPGRPLPGRRTMAEQLGVSVNTVDTAYQMLAAEGLAESRPRRGFFVQETGGMLRGEAPAPRPEAPRRPARPAPIRATGPRYDLSTVGVDTALFPARSWGRIQRDLLYNSPALLQRGEAQGDAELRAAIAQYLAAYRGVSCTPEQVVVGAGIEYLLGCLAHLFAGGTAAVENPGYSRARAVLQNSGIPCLPADIDKSGLSVEGLIATGANLCYITPSHHFPTGVTMPAPRRAQLLSWAREVPGRYILEDDYDSEFRFDIRPLPSLQGMAGPDGPVVYLTTFSKSLAPGIRIACMVLPLALLDRYRRDFALYSNTVSRFEQQTLSRFMTGGYFTRHLARMRLTYKKRMEHFTAALTDALGCGLTMRGRHSGLHLLLTLPGAGGEEAMVEAAGREGVLLHGLSEYYLARPELCPSDTVVAGYAALADEDIPGAAAALARAWLS</sequence>
<dbReference type="Gene3D" id="1.10.10.10">
    <property type="entry name" value="Winged helix-like DNA-binding domain superfamily/Winged helix DNA-binding domain"/>
    <property type="match status" value="1"/>
</dbReference>
<dbReference type="InterPro" id="IPR015421">
    <property type="entry name" value="PyrdxlP-dep_Trfase_major"/>
</dbReference>
<comment type="caution">
    <text evidence="8">The sequence shown here is derived from an EMBL/GenBank/DDBJ whole genome shotgun (WGS) entry which is preliminary data.</text>
</comment>
<evidence type="ECO:0000256" key="4">
    <source>
        <dbReference type="ARBA" id="ARBA00023125"/>
    </source>
</evidence>
<organism evidence="8 9">
    <name type="scientific">Gemmiger gallinarum</name>
    <dbReference type="NCBI Taxonomy" id="2779354"/>
    <lineage>
        <taxon>Bacteria</taxon>
        <taxon>Bacillati</taxon>
        <taxon>Bacillota</taxon>
        <taxon>Clostridia</taxon>
        <taxon>Eubacteriales</taxon>
        <taxon>Gemmiger</taxon>
    </lineage>
</organism>
<dbReference type="PANTHER" id="PTHR46577">
    <property type="entry name" value="HTH-TYPE TRANSCRIPTIONAL REGULATORY PROTEIN GABR"/>
    <property type="match status" value="1"/>
</dbReference>
<dbReference type="GO" id="GO:0008483">
    <property type="term" value="F:transaminase activity"/>
    <property type="evidence" value="ECO:0007669"/>
    <property type="project" value="UniProtKB-KW"/>
</dbReference>
<evidence type="ECO:0000256" key="2">
    <source>
        <dbReference type="ARBA" id="ARBA00022898"/>
    </source>
</evidence>
<evidence type="ECO:0000256" key="6">
    <source>
        <dbReference type="SAM" id="MobiDB-lite"/>
    </source>
</evidence>
<reference evidence="8 9" key="1">
    <citation type="submission" date="2020-10" db="EMBL/GenBank/DDBJ databases">
        <title>ChiBAC.</title>
        <authorList>
            <person name="Zenner C."/>
            <person name="Hitch T.C.A."/>
            <person name="Clavel T."/>
        </authorList>
    </citation>
    <scope>NUCLEOTIDE SEQUENCE [LARGE SCALE GENOMIC DNA]</scope>
    <source>
        <strain evidence="8 9">DSM 109015</strain>
    </source>
</reference>
<name>A0ABR9R379_9FIRM</name>
<keyword evidence="8" id="KW-0808">Transferase</keyword>
<dbReference type="SMART" id="SM00345">
    <property type="entry name" value="HTH_GNTR"/>
    <property type="match status" value="1"/>
</dbReference>
<evidence type="ECO:0000256" key="5">
    <source>
        <dbReference type="ARBA" id="ARBA00023163"/>
    </source>
</evidence>
<dbReference type="RefSeq" id="WP_193501068.1">
    <property type="nucleotide sequence ID" value="NZ_JADCKC010000002.1"/>
</dbReference>
<gene>
    <name evidence="8" type="ORF">INF35_07400</name>
</gene>
<dbReference type="PANTHER" id="PTHR46577:SF1">
    <property type="entry name" value="HTH-TYPE TRANSCRIPTIONAL REGULATORY PROTEIN GABR"/>
    <property type="match status" value="1"/>
</dbReference>
<keyword evidence="3" id="KW-0805">Transcription regulation</keyword>
<proteinExistence type="inferred from homology"/>
<dbReference type="InterPro" id="IPR004839">
    <property type="entry name" value="Aminotransferase_I/II_large"/>
</dbReference>
<dbReference type="InterPro" id="IPR000524">
    <property type="entry name" value="Tscrpt_reg_HTH_GntR"/>
</dbReference>
<feature type="domain" description="HTH gntR-type" evidence="7">
    <location>
        <begin position="10"/>
        <end position="78"/>
    </location>
</feature>
<comment type="similarity">
    <text evidence="1">In the C-terminal section; belongs to the class-I pyridoxal-phosphate-dependent aminotransferase family.</text>
</comment>
<evidence type="ECO:0000313" key="8">
    <source>
        <dbReference type="EMBL" id="MBE5037607.1"/>
    </source>
</evidence>
<dbReference type="InterPro" id="IPR015424">
    <property type="entry name" value="PyrdxlP-dep_Trfase"/>
</dbReference>
<feature type="region of interest" description="Disordered" evidence="6">
    <location>
        <begin position="79"/>
        <end position="105"/>
    </location>
</feature>
<evidence type="ECO:0000256" key="1">
    <source>
        <dbReference type="ARBA" id="ARBA00005384"/>
    </source>
</evidence>
<dbReference type="Proteomes" id="UP000768567">
    <property type="component" value="Unassembled WGS sequence"/>
</dbReference>
<keyword evidence="9" id="KW-1185">Reference proteome</keyword>
<dbReference type="Pfam" id="PF00392">
    <property type="entry name" value="GntR"/>
    <property type="match status" value="1"/>
</dbReference>
<dbReference type="EMBL" id="JADCKC010000002">
    <property type="protein sequence ID" value="MBE5037607.1"/>
    <property type="molecule type" value="Genomic_DNA"/>
</dbReference>
<dbReference type="CDD" id="cd00609">
    <property type="entry name" value="AAT_like"/>
    <property type="match status" value="1"/>
</dbReference>